<dbReference type="InterPro" id="IPR041916">
    <property type="entry name" value="Anti_sigma_zinc_sf"/>
</dbReference>
<evidence type="ECO:0000256" key="1">
    <source>
        <dbReference type="ARBA" id="ARBA00023015"/>
    </source>
</evidence>
<gene>
    <name evidence="4" type="ORF">EWH70_28110</name>
</gene>
<comment type="caution">
    <text evidence="4">The sequence shown here is derived from an EMBL/GenBank/DDBJ whole genome shotgun (WGS) entry which is preliminary data.</text>
</comment>
<organism evidence="4 5">
    <name type="scientific">Amycolatopsis suaedae</name>
    <dbReference type="NCBI Taxonomy" id="2510978"/>
    <lineage>
        <taxon>Bacteria</taxon>
        <taxon>Bacillati</taxon>
        <taxon>Actinomycetota</taxon>
        <taxon>Actinomycetes</taxon>
        <taxon>Pseudonocardiales</taxon>
        <taxon>Pseudonocardiaceae</taxon>
        <taxon>Amycolatopsis</taxon>
    </lineage>
</organism>
<sequence>MRCEQFVELVTEFLDGALDPRAEREFVDHLAECDGCGRYLDQVRTTVSALGELPEDHLPEPARATLLSAFRKKSGRDA</sequence>
<keyword evidence="5" id="KW-1185">Reference proteome</keyword>
<dbReference type="Proteomes" id="UP000292003">
    <property type="component" value="Unassembled WGS sequence"/>
</dbReference>
<name>A0A4Q7J3X6_9PSEU</name>
<dbReference type="Gene3D" id="1.10.10.1320">
    <property type="entry name" value="Anti-sigma factor, zinc-finger domain"/>
    <property type="match status" value="1"/>
</dbReference>
<evidence type="ECO:0000259" key="3">
    <source>
        <dbReference type="Pfam" id="PF13490"/>
    </source>
</evidence>
<dbReference type="AlphaFoldDB" id="A0A4Q7J3X6"/>
<dbReference type="EMBL" id="SFCC01000016">
    <property type="protein sequence ID" value="RZQ60684.1"/>
    <property type="molecule type" value="Genomic_DNA"/>
</dbReference>
<evidence type="ECO:0000313" key="4">
    <source>
        <dbReference type="EMBL" id="RZQ60684.1"/>
    </source>
</evidence>
<evidence type="ECO:0000313" key="5">
    <source>
        <dbReference type="Proteomes" id="UP000292003"/>
    </source>
</evidence>
<dbReference type="InterPro" id="IPR027383">
    <property type="entry name" value="Znf_put"/>
</dbReference>
<dbReference type="OrthoDB" id="129419at2"/>
<keyword evidence="2" id="KW-0804">Transcription</keyword>
<evidence type="ECO:0000256" key="2">
    <source>
        <dbReference type="ARBA" id="ARBA00023163"/>
    </source>
</evidence>
<reference evidence="4 5" key="1">
    <citation type="submission" date="2019-02" db="EMBL/GenBank/DDBJ databases">
        <title>Draft genome sequence of Amycolatopsis sp. 8-3EHSu isolated from roots of Suaeda maritima.</title>
        <authorList>
            <person name="Duangmal K."/>
            <person name="Chantavorakit T."/>
        </authorList>
    </citation>
    <scope>NUCLEOTIDE SEQUENCE [LARGE SCALE GENOMIC DNA]</scope>
    <source>
        <strain evidence="4 5">8-3EHSu</strain>
    </source>
</reference>
<keyword evidence="1" id="KW-0805">Transcription regulation</keyword>
<protein>
    <submittedName>
        <fullName evidence="4">Anti-sigma factor</fullName>
    </submittedName>
</protein>
<dbReference type="Pfam" id="PF13490">
    <property type="entry name" value="zf-HC2"/>
    <property type="match status" value="1"/>
</dbReference>
<feature type="domain" description="Putative zinc-finger" evidence="3">
    <location>
        <begin position="3"/>
        <end position="36"/>
    </location>
</feature>
<proteinExistence type="predicted"/>
<accession>A0A4Q7J3X6</accession>